<organism evidence="1 2">
    <name type="scientific">Hassallia byssoidea VB512170</name>
    <dbReference type="NCBI Taxonomy" id="1304833"/>
    <lineage>
        <taxon>Bacteria</taxon>
        <taxon>Bacillati</taxon>
        <taxon>Cyanobacteriota</taxon>
        <taxon>Cyanophyceae</taxon>
        <taxon>Nostocales</taxon>
        <taxon>Tolypothrichaceae</taxon>
        <taxon>Hassallia</taxon>
    </lineage>
</organism>
<dbReference type="RefSeq" id="WP_163518904.1">
    <property type="nucleotide sequence ID" value="NZ_JTCM02000028.1"/>
</dbReference>
<dbReference type="Proteomes" id="UP000031549">
    <property type="component" value="Unassembled WGS sequence"/>
</dbReference>
<evidence type="ECO:0000313" key="2">
    <source>
        <dbReference type="Proteomes" id="UP000031549"/>
    </source>
</evidence>
<dbReference type="AlphaFoldDB" id="A0A846H855"/>
<sequence>MTEAACTILIEELIHRLKRIERLTYKFGQIQINLRQSQLESLKLGNFSFTEKFCDRSG</sequence>
<proteinExistence type="predicted"/>
<protein>
    <submittedName>
        <fullName evidence="1">Uncharacterized protein</fullName>
    </submittedName>
</protein>
<dbReference type="EMBL" id="JTCM02000028">
    <property type="protein sequence ID" value="NEU73787.1"/>
    <property type="molecule type" value="Genomic_DNA"/>
</dbReference>
<gene>
    <name evidence="1" type="ORF">PI95_014755</name>
</gene>
<comment type="caution">
    <text evidence="1">The sequence shown here is derived from an EMBL/GenBank/DDBJ whole genome shotgun (WGS) entry which is preliminary data.</text>
</comment>
<reference evidence="1 2" key="1">
    <citation type="journal article" date="2015" name="Genome Announc.">
        <title>Draft Genome Sequence of Cyanobacterium Hassallia byssoidea Strain VB512170, Isolated from Monuments in India.</title>
        <authorList>
            <person name="Singh D."/>
            <person name="Chandrababunaidu M.M."/>
            <person name="Panda A."/>
            <person name="Sen D."/>
            <person name="Bhattacharyya S."/>
            <person name="Adhikary S.P."/>
            <person name="Tripathy S."/>
        </authorList>
    </citation>
    <scope>NUCLEOTIDE SEQUENCE [LARGE SCALE GENOMIC DNA]</scope>
    <source>
        <strain evidence="1 2">VB512170</strain>
    </source>
</reference>
<evidence type="ECO:0000313" key="1">
    <source>
        <dbReference type="EMBL" id="NEU73787.1"/>
    </source>
</evidence>
<keyword evidence="2" id="KW-1185">Reference proteome</keyword>
<accession>A0A846H855</accession>
<name>A0A846H855_9CYAN</name>